<gene>
    <name evidence="2" type="primary">csx18</name>
    <name evidence="2" type="ORF">NWP17_12545</name>
</gene>
<feature type="transmembrane region" description="Helical" evidence="1">
    <location>
        <begin position="12"/>
        <end position="31"/>
    </location>
</feature>
<name>A0AA43GTF8_9CYAN</name>
<proteinExistence type="predicted"/>
<comment type="caution">
    <text evidence="2">The sequence shown here is derived from an EMBL/GenBank/DDBJ whole genome shotgun (WGS) entry which is preliminary data.</text>
</comment>
<dbReference type="Proteomes" id="UP001159387">
    <property type="component" value="Unassembled WGS sequence"/>
</dbReference>
<evidence type="ECO:0000256" key="1">
    <source>
        <dbReference type="SAM" id="Phobius"/>
    </source>
</evidence>
<keyword evidence="1" id="KW-1133">Transmembrane helix</keyword>
<dbReference type="EMBL" id="JANQDH010000082">
    <property type="protein sequence ID" value="MDH6061255.1"/>
    <property type="molecule type" value="Genomic_DNA"/>
</dbReference>
<sequence>MSLSMVKKLLMYRSILVAFLNAGLTWIILIIAPLGLFSVIICTMGVFVTSLVGGWVGDRFLFTLVINDRRDVISAHEESNYIESVFLQQVDVSNLQQGKKN</sequence>
<reference evidence="2 3" key="1">
    <citation type="journal article" date="2023" name="J. Phycol.">
        <title>Chrysosporum ovalisporum is synonymous with the true-branching cyanobacterium Umezakia natans (Nostocales/Aphanizomenonaceae).</title>
        <authorList>
            <person name="McGregor G.B."/>
            <person name="Sendall B.C."/>
            <person name="Niiyama Y."/>
            <person name="Tuji A."/>
            <person name="Willis A."/>
        </authorList>
    </citation>
    <scope>NUCLEOTIDE SEQUENCE [LARGE SCALE GENOMIC DNA]</scope>
    <source>
        <strain evidence="2 3">ANA360D</strain>
    </source>
</reference>
<feature type="transmembrane region" description="Helical" evidence="1">
    <location>
        <begin position="37"/>
        <end position="56"/>
    </location>
</feature>
<keyword evidence="3" id="KW-1185">Reference proteome</keyword>
<evidence type="ECO:0000313" key="3">
    <source>
        <dbReference type="Proteomes" id="UP001159387"/>
    </source>
</evidence>
<dbReference type="RefSeq" id="WP_280655237.1">
    <property type="nucleotide sequence ID" value="NZ_JANQDH010000082.1"/>
</dbReference>
<evidence type="ECO:0000313" key="2">
    <source>
        <dbReference type="EMBL" id="MDH6061255.1"/>
    </source>
</evidence>
<keyword evidence="1" id="KW-0812">Transmembrane</keyword>
<dbReference type="AlphaFoldDB" id="A0AA43GTF8"/>
<keyword evidence="1" id="KW-0472">Membrane</keyword>
<accession>A0AA43GTF8</accession>
<organism evidence="2 3">
    <name type="scientific">Chrysosporum bergii ANA360D</name>
    <dbReference type="NCBI Taxonomy" id="617107"/>
    <lineage>
        <taxon>Bacteria</taxon>
        <taxon>Bacillati</taxon>
        <taxon>Cyanobacteriota</taxon>
        <taxon>Cyanophyceae</taxon>
        <taxon>Nostocales</taxon>
        <taxon>Nodulariaceae</taxon>
        <taxon>Chrysosporum</taxon>
    </lineage>
</organism>
<dbReference type="NCBIfam" id="NF040558">
    <property type="entry name" value="CAS_Csx18"/>
    <property type="match status" value="1"/>
</dbReference>
<protein>
    <submittedName>
        <fullName evidence="2">CRISPR-associated protein Csx18</fullName>
    </submittedName>
</protein>